<feature type="binding site" evidence="10">
    <location>
        <position position="78"/>
    </location>
    <ligand>
        <name>Na(+)</name>
        <dbReference type="ChEBI" id="CHEBI:29101"/>
        <note>structural</note>
    </ligand>
</feature>
<feature type="transmembrane region" description="Helical" evidence="10">
    <location>
        <begin position="39"/>
        <end position="57"/>
    </location>
</feature>
<accession>A0A0A2TAG6</accession>
<dbReference type="STRING" id="1385514.N782_11815"/>
<keyword evidence="5 10" id="KW-0472">Membrane</keyword>
<gene>
    <name evidence="10" type="primary">fluC</name>
    <name evidence="10" type="synonym">crcB</name>
    <name evidence="11" type="ORF">N782_11815</name>
</gene>
<dbReference type="PANTHER" id="PTHR28259:SF1">
    <property type="entry name" value="FLUORIDE EXPORT PROTEIN 1-RELATED"/>
    <property type="match status" value="1"/>
</dbReference>
<dbReference type="PANTHER" id="PTHR28259">
    <property type="entry name" value="FLUORIDE EXPORT PROTEIN 1-RELATED"/>
    <property type="match status" value="1"/>
</dbReference>
<evidence type="ECO:0000256" key="10">
    <source>
        <dbReference type="HAMAP-Rule" id="MF_00454"/>
    </source>
</evidence>
<dbReference type="Pfam" id="PF02537">
    <property type="entry name" value="CRCB"/>
    <property type="match status" value="1"/>
</dbReference>
<keyword evidence="10" id="KW-0406">Ion transport</keyword>
<dbReference type="RefSeq" id="WP_036819686.1">
    <property type="nucleotide sequence ID" value="NZ_AVBF01000028.1"/>
</dbReference>
<proteinExistence type="inferred from homology"/>
<keyword evidence="10" id="KW-0915">Sodium</keyword>
<evidence type="ECO:0000256" key="5">
    <source>
        <dbReference type="ARBA" id="ARBA00023136"/>
    </source>
</evidence>
<comment type="function">
    <text evidence="9 10">Fluoride-specific ion channel. Important for reducing fluoride concentration in the cell, thus reducing its toxicity.</text>
</comment>
<dbReference type="GO" id="GO:0046872">
    <property type="term" value="F:metal ion binding"/>
    <property type="evidence" value="ECO:0007669"/>
    <property type="project" value="UniProtKB-KW"/>
</dbReference>
<evidence type="ECO:0000256" key="7">
    <source>
        <dbReference type="ARBA" id="ARBA00035120"/>
    </source>
</evidence>
<protein>
    <recommendedName>
        <fullName evidence="10">Fluoride-specific ion channel FluC</fullName>
    </recommendedName>
</protein>
<evidence type="ECO:0000256" key="2">
    <source>
        <dbReference type="ARBA" id="ARBA00022475"/>
    </source>
</evidence>
<dbReference type="InterPro" id="IPR003691">
    <property type="entry name" value="FluC"/>
</dbReference>
<comment type="similarity">
    <text evidence="7 10">Belongs to the fluoride channel Fluc/FEX (TC 1.A.43) family.</text>
</comment>
<organism evidence="11 12">
    <name type="scientific">Pontibacillus yanchengensis Y32</name>
    <dbReference type="NCBI Taxonomy" id="1385514"/>
    <lineage>
        <taxon>Bacteria</taxon>
        <taxon>Bacillati</taxon>
        <taxon>Bacillota</taxon>
        <taxon>Bacilli</taxon>
        <taxon>Bacillales</taxon>
        <taxon>Bacillaceae</taxon>
        <taxon>Pontibacillus</taxon>
    </lineage>
</organism>
<reference evidence="11 12" key="1">
    <citation type="journal article" date="2015" name="Stand. Genomic Sci.">
        <title>High quality draft genome sequence of the moderately halophilic bacterium Pontibacillus yanchengensis Y32(T) and comparison among Pontibacillus genomes.</title>
        <authorList>
            <person name="Huang J."/>
            <person name="Qiao Z.X."/>
            <person name="Tang J.W."/>
            <person name="Wang G."/>
        </authorList>
    </citation>
    <scope>NUCLEOTIDE SEQUENCE [LARGE SCALE GENOMIC DNA]</scope>
    <source>
        <strain evidence="11 12">Y32</strain>
    </source>
</reference>
<comment type="subcellular location">
    <subcellularLocation>
        <location evidence="1 10">Cell membrane</location>
        <topology evidence="1 10">Multi-pass membrane protein</topology>
    </subcellularLocation>
</comment>
<evidence type="ECO:0000256" key="9">
    <source>
        <dbReference type="ARBA" id="ARBA00049940"/>
    </source>
</evidence>
<evidence type="ECO:0000256" key="3">
    <source>
        <dbReference type="ARBA" id="ARBA00022692"/>
    </source>
</evidence>
<dbReference type="OrthoDB" id="9799631at2"/>
<dbReference type="GO" id="GO:0140114">
    <property type="term" value="P:cellular detoxification of fluoride"/>
    <property type="evidence" value="ECO:0007669"/>
    <property type="project" value="UniProtKB-UniRule"/>
</dbReference>
<evidence type="ECO:0000256" key="8">
    <source>
        <dbReference type="ARBA" id="ARBA00035585"/>
    </source>
</evidence>
<keyword evidence="10" id="KW-0813">Transport</keyword>
<comment type="caution">
    <text evidence="11">The sequence shown here is derived from an EMBL/GenBank/DDBJ whole genome shotgun (WGS) entry which is preliminary data.</text>
</comment>
<sequence length="128" mass="13882">MSTTTYISVFIGGCIGAVARYAVSLGIEPSSMFPVETLFVNWIGCFLLTFFITHPFLSKRVTKPVIVGIGTGVLGGFTTFSTFSVETIQLWMNQSIAVAMLYVFLSVFGSIGLAWLGLKAGLRRVNQV</sequence>
<evidence type="ECO:0000256" key="6">
    <source>
        <dbReference type="ARBA" id="ARBA00023303"/>
    </source>
</evidence>
<dbReference type="AlphaFoldDB" id="A0A0A2TAG6"/>
<dbReference type="GO" id="GO:0005886">
    <property type="term" value="C:plasma membrane"/>
    <property type="evidence" value="ECO:0007669"/>
    <property type="project" value="UniProtKB-SubCell"/>
</dbReference>
<evidence type="ECO:0000256" key="4">
    <source>
        <dbReference type="ARBA" id="ARBA00022989"/>
    </source>
</evidence>
<keyword evidence="10" id="KW-0479">Metal-binding</keyword>
<dbReference type="HAMAP" id="MF_00454">
    <property type="entry name" value="FluC"/>
    <property type="match status" value="1"/>
</dbReference>
<comment type="catalytic activity">
    <reaction evidence="8">
        <text>fluoride(in) = fluoride(out)</text>
        <dbReference type="Rhea" id="RHEA:76159"/>
        <dbReference type="ChEBI" id="CHEBI:17051"/>
    </reaction>
    <physiologicalReaction direction="left-to-right" evidence="8">
        <dbReference type="Rhea" id="RHEA:76160"/>
    </physiologicalReaction>
</comment>
<dbReference type="eggNOG" id="COG0239">
    <property type="taxonomic scope" value="Bacteria"/>
</dbReference>
<dbReference type="GO" id="GO:0062054">
    <property type="term" value="F:fluoride channel activity"/>
    <property type="evidence" value="ECO:0007669"/>
    <property type="project" value="UniProtKB-UniRule"/>
</dbReference>
<feature type="transmembrane region" description="Helical" evidence="10">
    <location>
        <begin position="7"/>
        <end position="27"/>
    </location>
</feature>
<evidence type="ECO:0000313" key="11">
    <source>
        <dbReference type="EMBL" id="KGP72559.1"/>
    </source>
</evidence>
<keyword evidence="4 10" id="KW-1133">Transmembrane helix</keyword>
<keyword evidence="2 10" id="KW-1003">Cell membrane</keyword>
<comment type="activity regulation">
    <text evidence="10">Na(+) is not transported, but it plays an essential structural role and its presence is essential for fluoride channel function.</text>
</comment>
<feature type="transmembrane region" description="Helical" evidence="10">
    <location>
        <begin position="64"/>
        <end position="84"/>
    </location>
</feature>
<dbReference type="NCBIfam" id="TIGR00494">
    <property type="entry name" value="crcB"/>
    <property type="match status" value="1"/>
</dbReference>
<dbReference type="Proteomes" id="UP000030147">
    <property type="component" value="Unassembled WGS sequence"/>
</dbReference>
<feature type="transmembrane region" description="Helical" evidence="10">
    <location>
        <begin position="96"/>
        <end position="118"/>
    </location>
</feature>
<evidence type="ECO:0000256" key="1">
    <source>
        <dbReference type="ARBA" id="ARBA00004651"/>
    </source>
</evidence>
<keyword evidence="12" id="KW-1185">Reference proteome</keyword>
<keyword evidence="6 10" id="KW-0407">Ion channel</keyword>
<name>A0A0A2TAG6_9BACI</name>
<feature type="binding site" evidence="10">
    <location>
        <position position="75"/>
    </location>
    <ligand>
        <name>Na(+)</name>
        <dbReference type="ChEBI" id="CHEBI:29101"/>
        <note>structural</note>
    </ligand>
</feature>
<evidence type="ECO:0000313" key="12">
    <source>
        <dbReference type="Proteomes" id="UP000030147"/>
    </source>
</evidence>
<dbReference type="EMBL" id="AVBF01000028">
    <property type="protein sequence ID" value="KGP72559.1"/>
    <property type="molecule type" value="Genomic_DNA"/>
</dbReference>
<keyword evidence="3 10" id="KW-0812">Transmembrane</keyword>